<protein>
    <recommendedName>
        <fullName evidence="2">Globin domain-containing protein</fullName>
    </recommendedName>
</protein>
<reference evidence="4" key="1">
    <citation type="journal article" date="2019" name="Int. J. Syst. Evol. Microbiol.">
        <title>The Global Catalogue of Microorganisms (GCM) 10K type strain sequencing project: providing services to taxonomists for standard genome sequencing and annotation.</title>
        <authorList>
            <consortium name="The Broad Institute Genomics Platform"/>
            <consortium name="The Broad Institute Genome Sequencing Center for Infectious Disease"/>
            <person name="Wu L."/>
            <person name="Ma J."/>
        </authorList>
    </citation>
    <scope>NUCLEOTIDE SEQUENCE [LARGE SCALE GENOMIC DNA]</scope>
    <source>
        <strain evidence="4">JCM 9458</strain>
    </source>
</reference>
<feature type="compositionally biased region" description="Pro residues" evidence="1">
    <location>
        <begin position="316"/>
        <end position="330"/>
    </location>
</feature>
<accession>A0ABP6SWM0</accession>
<feature type="compositionally biased region" description="Pro residues" evidence="1">
    <location>
        <begin position="212"/>
        <end position="241"/>
    </location>
</feature>
<dbReference type="Pfam" id="PF00042">
    <property type="entry name" value="Globin"/>
    <property type="match status" value="1"/>
</dbReference>
<dbReference type="InterPro" id="IPR009050">
    <property type="entry name" value="Globin-like_sf"/>
</dbReference>
<evidence type="ECO:0000259" key="2">
    <source>
        <dbReference type="PROSITE" id="PS01033"/>
    </source>
</evidence>
<evidence type="ECO:0000313" key="3">
    <source>
        <dbReference type="EMBL" id="GAA3387128.1"/>
    </source>
</evidence>
<name>A0ABP6SWM0_9ACTN</name>
<dbReference type="InterPro" id="IPR012292">
    <property type="entry name" value="Globin/Proto"/>
</dbReference>
<dbReference type="RefSeq" id="WP_345728529.1">
    <property type="nucleotide sequence ID" value="NZ_BAAAYN010000017.1"/>
</dbReference>
<feature type="region of interest" description="Disordered" evidence="1">
    <location>
        <begin position="169"/>
        <end position="526"/>
    </location>
</feature>
<dbReference type="Proteomes" id="UP001501676">
    <property type="component" value="Unassembled WGS sequence"/>
</dbReference>
<feature type="compositionally biased region" description="Basic and acidic residues" evidence="1">
    <location>
        <begin position="435"/>
        <end position="450"/>
    </location>
</feature>
<dbReference type="PROSITE" id="PS01033">
    <property type="entry name" value="GLOBIN"/>
    <property type="match status" value="1"/>
</dbReference>
<feature type="compositionally biased region" description="Basic and acidic residues" evidence="1">
    <location>
        <begin position="195"/>
        <end position="208"/>
    </location>
</feature>
<gene>
    <name evidence="3" type="ORF">GCM10020369_28500</name>
</gene>
<dbReference type="SUPFAM" id="SSF46458">
    <property type="entry name" value="Globin-like"/>
    <property type="match status" value="1"/>
</dbReference>
<evidence type="ECO:0000256" key="1">
    <source>
        <dbReference type="SAM" id="MobiDB-lite"/>
    </source>
</evidence>
<feature type="compositionally biased region" description="Basic and acidic residues" evidence="1">
    <location>
        <begin position="399"/>
        <end position="413"/>
    </location>
</feature>
<feature type="compositionally biased region" description="Low complexity" evidence="1">
    <location>
        <begin position="265"/>
        <end position="299"/>
    </location>
</feature>
<dbReference type="EMBL" id="BAAAYN010000017">
    <property type="protein sequence ID" value="GAA3387128.1"/>
    <property type="molecule type" value="Genomic_DNA"/>
</dbReference>
<organism evidence="3 4">
    <name type="scientific">Cryptosporangium minutisporangium</name>
    <dbReference type="NCBI Taxonomy" id="113569"/>
    <lineage>
        <taxon>Bacteria</taxon>
        <taxon>Bacillati</taxon>
        <taxon>Actinomycetota</taxon>
        <taxon>Actinomycetes</taxon>
        <taxon>Cryptosporangiales</taxon>
        <taxon>Cryptosporangiaceae</taxon>
        <taxon>Cryptosporangium</taxon>
    </lineage>
</organism>
<sequence length="526" mass="54494">MTPRLPQEIRRPDSTTMVLLRESRTAIAARPVDLSAAVYRHLPTFAPRTKELMAAELRLHGERIVQELLRAVEILDAMATLEDDLRRLGAEHATYHGVPAEHYPYVGQALVRAVRELFPNSEGGMLGSAWMEVYEWLAAQMMQGAVAASSSTPAREPEVSPAYWRAYVEPAEPPSDGSAPEDRVDPARDQTVSFDRGELFERLARVDDVDAPPRPTPPPVPPTPPPVRPVSPAPRLGPPAVRPVSPAAGSVPPPPGAVIPPPGAAGPLPGAAGPLPGAAGPLPGAAGPLPGAVGPLPGAVGPPPGRTGPSAGGPPVSGPPPVSSTPPVQPGPSAAGRGGRPRRARNPWTWGSRFRNTEPSAEAAPMPPPVDPNVYDSPPQVAPPQNLDLRGSGVPAPRESMERPDVAESRQVPERAPIVPGPRPPTAEDVPTEVFRLEPGDLDAPRDSHVKVTGSAAVGESAAPPVPPSEPGDGPVVPRPAASSAGLRGVGTGWPSATTTTTIRPVRPAQAAVSDPPDLGDAPAQE</sequence>
<feature type="domain" description="Globin" evidence="2">
    <location>
        <begin position="18"/>
        <end position="146"/>
    </location>
</feature>
<keyword evidence="4" id="KW-1185">Reference proteome</keyword>
<proteinExistence type="predicted"/>
<comment type="caution">
    <text evidence="3">The sequence shown here is derived from an EMBL/GenBank/DDBJ whole genome shotgun (WGS) entry which is preliminary data.</text>
</comment>
<dbReference type="InterPro" id="IPR000971">
    <property type="entry name" value="Globin"/>
</dbReference>
<feature type="compositionally biased region" description="Pro residues" evidence="1">
    <location>
        <begin position="251"/>
        <end position="264"/>
    </location>
</feature>
<feature type="compositionally biased region" description="Low complexity" evidence="1">
    <location>
        <begin position="454"/>
        <end position="463"/>
    </location>
</feature>
<dbReference type="Gene3D" id="1.10.490.10">
    <property type="entry name" value="Globins"/>
    <property type="match status" value="1"/>
</dbReference>
<evidence type="ECO:0000313" key="4">
    <source>
        <dbReference type="Proteomes" id="UP001501676"/>
    </source>
</evidence>